<keyword evidence="8" id="KW-0915">Sodium</keyword>
<evidence type="ECO:0000256" key="13">
    <source>
        <dbReference type="ARBA" id="ARBA00057383"/>
    </source>
</evidence>
<dbReference type="InterPro" id="IPR002657">
    <property type="entry name" value="BilAc:Na_symport/Acr3"/>
</dbReference>
<evidence type="ECO:0000313" key="19">
    <source>
        <dbReference type="Ensembl" id="ENSACOP00000003825.1"/>
    </source>
</evidence>
<evidence type="ECO:0000256" key="15">
    <source>
        <dbReference type="ARBA" id="ARBA00076517"/>
    </source>
</evidence>
<feature type="compositionally biased region" description="Gly residues" evidence="17">
    <location>
        <begin position="7"/>
        <end position="16"/>
    </location>
</feature>
<dbReference type="InterPro" id="IPR004710">
    <property type="entry name" value="Bilac:Na_transpt"/>
</dbReference>
<keyword evidence="5 18" id="KW-0812">Transmembrane</keyword>
<dbReference type="PANTHER" id="PTHR10361:SF41">
    <property type="entry name" value="SODIUM_BILE ACID COTRANSPORTER 4"/>
    <property type="match status" value="1"/>
</dbReference>
<evidence type="ECO:0000256" key="9">
    <source>
        <dbReference type="ARBA" id="ARBA00023065"/>
    </source>
</evidence>
<evidence type="ECO:0000256" key="1">
    <source>
        <dbReference type="ARBA" id="ARBA00004651"/>
    </source>
</evidence>
<feature type="transmembrane region" description="Helical" evidence="18">
    <location>
        <begin position="250"/>
        <end position="273"/>
    </location>
</feature>
<evidence type="ECO:0000256" key="7">
    <source>
        <dbReference type="ARBA" id="ARBA00022989"/>
    </source>
</evidence>
<feature type="transmembrane region" description="Helical" evidence="18">
    <location>
        <begin position="159"/>
        <end position="181"/>
    </location>
</feature>
<keyword evidence="7 18" id="KW-1133">Transmembrane helix</keyword>
<keyword evidence="20" id="KW-1185">Reference proteome</keyword>
<keyword evidence="9" id="KW-0406">Ion transport</keyword>
<feature type="transmembrane region" description="Helical" evidence="18">
    <location>
        <begin position="285"/>
        <end position="310"/>
    </location>
</feature>
<proteinExistence type="inferred from homology"/>
<feature type="compositionally biased region" description="Basic residues" evidence="17">
    <location>
        <begin position="73"/>
        <end position="85"/>
    </location>
</feature>
<feature type="compositionally biased region" description="Gly residues" evidence="17">
    <location>
        <begin position="134"/>
        <end position="145"/>
    </location>
</feature>
<evidence type="ECO:0000256" key="12">
    <source>
        <dbReference type="ARBA" id="ARBA00023201"/>
    </source>
</evidence>
<feature type="transmembrane region" description="Helical" evidence="18">
    <location>
        <begin position="322"/>
        <end position="342"/>
    </location>
</feature>
<evidence type="ECO:0000256" key="2">
    <source>
        <dbReference type="ARBA" id="ARBA00006528"/>
    </source>
</evidence>
<evidence type="ECO:0000313" key="20">
    <source>
        <dbReference type="Proteomes" id="UP000694522"/>
    </source>
</evidence>
<dbReference type="Proteomes" id="UP000694522">
    <property type="component" value="Unplaced"/>
</dbReference>
<evidence type="ECO:0000256" key="10">
    <source>
        <dbReference type="ARBA" id="ARBA00023136"/>
    </source>
</evidence>
<keyword evidence="6" id="KW-0769">Symport</keyword>
<feature type="transmembrane region" description="Helical" evidence="18">
    <location>
        <begin position="193"/>
        <end position="217"/>
    </location>
</feature>
<feature type="region of interest" description="Disordered" evidence="17">
    <location>
        <begin position="1"/>
        <end position="32"/>
    </location>
</feature>
<feature type="transmembrane region" description="Helical" evidence="18">
    <location>
        <begin position="415"/>
        <end position="436"/>
    </location>
</feature>
<feature type="region of interest" description="Disordered" evidence="17">
    <location>
        <begin position="57"/>
        <end position="145"/>
    </location>
</feature>
<evidence type="ECO:0000256" key="17">
    <source>
        <dbReference type="SAM" id="MobiDB-lite"/>
    </source>
</evidence>
<comment type="subcellular location">
    <subcellularLocation>
        <location evidence="1">Cell membrane</location>
        <topology evidence="1">Multi-pass membrane protein</topology>
    </subcellularLocation>
</comment>
<organism evidence="19 20">
    <name type="scientific">Amazona collaria</name>
    <name type="common">yellow-billed parrot</name>
    <dbReference type="NCBI Taxonomy" id="241587"/>
    <lineage>
        <taxon>Eukaryota</taxon>
        <taxon>Metazoa</taxon>
        <taxon>Chordata</taxon>
        <taxon>Craniata</taxon>
        <taxon>Vertebrata</taxon>
        <taxon>Euteleostomi</taxon>
        <taxon>Archelosauria</taxon>
        <taxon>Archosauria</taxon>
        <taxon>Dinosauria</taxon>
        <taxon>Saurischia</taxon>
        <taxon>Theropoda</taxon>
        <taxon>Coelurosauria</taxon>
        <taxon>Aves</taxon>
        <taxon>Neognathae</taxon>
        <taxon>Neoaves</taxon>
        <taxon>Telluraves</taxon>
        <taxon>Australaves</taxon>
        <taxon>Psittaciformes</taxon>
        <taxon>Psittacidae</taxon>
        <taxon>Amazona</taxon>
    </lineage>
</organism>
<reference evidence="19" key="1">
    <citation type="submission" date="2025-08" db="UniProtKB">
        <authorList>
            <consortium name="Ensembl"/>
        </authorList>
    </citation>
    <scope>IDENTIFICATION</scope>
</reference>
<keyword evidence="12" id="KW-0739">Sodium transport</keyword>
<dbReference type="GO" id="GO:0005886">
    <property type="term" value="C:plasma membrane"/>
    <property type="evidence" value="ECO:0007669"/>
    <property type="project" value="UniProtKB-SubCell"/>
</dbReference>
<evidence type="ECO:0000256" key="11">
    <source>
        <dbReference type="ARBA" id="ARBA00023180"/>
    </source>
</evidence>
<feature type="compositionally biased region" description="Polar residues" evidence="17">
    <location>
        <begin position="471"/>
        <end position="492"/>
    </location>
</feature>
<comment type="similarity">
    <text evidence="2">Belongs to the bile acid:sodium symporter (BASS) (TC 2.A.28) family.</text>
</comment>
<evidence type="ECO:0000256" key="18">
    <source>
        <dbReference type="SAM" id="Phobius"/>
    </source>
</evidence>
<keyword evidence="10 18" id="KW-0472">Membrane</keyword>
<reference evidence="19" key="2">
    <citation type="submission" date="2025-09" db="UniProtKB">
        <authorList>
            <consortium name="Ensembl"/>
        </authorList>
    </citation>
    <scope>IDENTIFICATION</scope>
</reference>
<evidence type="ECO:0000256" key="4">
    <source>
        <dbReference type="ARBA" id="ARBA00022475"/>
    </source>
</evidence>
<name>A0A8B9F820_9PSIT</name>
<comment type="function">
    <text evidence="13">Transporter for bile acids.</text>
</comment>
<dbReference type="GO" id="GO:0008508">
    <property type="term" value="F:bile acid:sodium symporter activity"/>
    <property type="evidence" value="ECO:0007669"/>
    <property type="project" value="TreeGrafter"/>
</dbReference>
<evidence type="ECO:0000256" key="8">
    <source>
        <dbReference type="ARBA" id="ARBA00023053"/>
    </source>
</evidence>
<dbReference type="AlphaFoldDB" id="A0A8B9F820"/>
<evidence type="ECO:0000256" key="3">
    <source>
        <dbReference type="ARBA" id="ARBA00022448"/>
    </source>
</evidence>
<dbReference type="FunFam" id="1.20.1530.20:FF:000013">
    <property type="entry name" value="sodium/bile acid cotransporter 4"/>
    <property type="match status" value="1"/>
</dbReference>
<keyword evidence="4" id="KW-1003">Cell membrane</keyword>
<feature type="compositionally biased region" description="Low complexity" evidence="17">
    <location>
        <begin position="103"/>
        <end position="133"/>
    </location>
</feature>
<dbReference type="Gene3D" id="1.20.1530.20">
    <property type="match status" value="1"/>
</dbReference>
<keyword evidence="11" id="KW-0325">Glycoprotein</keyword>
<feature type="transmembrane region" description="Helical" evidence="18">
    <location>
        <begin position="354"/>
        <end position="373"/>
    </location>
</feature>
<dbReference type="Pfam" id="PF01758">
    <property type="entry name" value="SBF"/>
    <property type="match status" value="1"/>
</dbReference>
<protein>
    <recommendedName>
        <fullName evidence="14">Sodium/bile acid cotransporter 4</fullName>
    </recommendedName>
    <alternativeName>
        <fullName evidence="15">Na(+)/bile acid cotransporter 4</fullName>
    </alternativeName>
    <alternativeName>
        <fullName evidence="16">Solute carrier family 10 member 4</fullName>
    </alternativeName>
</protein>
<evidence type="ECO:0000256" key="5">
    <source>
        <dbReference type="ARBA" id="ARBA00022692"/>
    </source>
</evidence>
<dbReference type="Ensembl" id="ENSACOT00000003966.1">
    <property type="protein sequence ID" value="ENSACOP00000003825.1"/>
    <property type="gene ID" value="ENSACOG00000002670.1"/>
</dbReference>
<dbReference type="PANTHER" id="PTHR10361">
    <property type="entry name" value="SODIUM-BILE ACID COTRANSPORTER"/>
    <property type="match status" value="1"/>
</dbReference>
<accession>A0A8B9F820</accession>
<evidence type="ECO:0000256" key="16">
    <source>
        <dbReference type="ARBA" id="ARBA00082913"/>
    </source>
</evidence>
<feature type="region of interest" description="Disordered" evidence="17">
    <location>
        <begin position="470"/>
        <end position="492"/>
    </location>
</feature>
<evidence type="ECO:0000256" key="14">
    <source>
        <dbReference type="ARBA" id="ARBA00071630"/>
    </source>
</evidence>
<keyword evidence="3" id="KW-0813">Transport</keyword>
<dbReference type="InterPro" id="IPR038770">
    <property type="entry name" value="Na+/solute_symporter_sf"/>
</dbReference>
<sequence length="492" mass="51356">MKRSHGPRGGGVGCGAGSRHRPEGGTGERGPALTRRCAAAAAAGPVRAALSGALPAVGAVPSHRPPTGGPARSRVRAGGARRRQRARGDGRRRQRSGALGRDAGPALTAPLPSAPSSGPGPPMAGSAQPPTAAGDGGPNGGSLAGGGEAFADRSLSQGLSVLVGLALCVTMLGLGCAVELGQLGHQLRRPVGLLLALLGQFVAMPLLAFLLALIFALDEVAAVAVLLCGCCPGGNLSNLMSVLVDGDMNLSIIMTASSTLLALFLMPLCLWIYSHPWINTAVVQLLPLGAVSLTLGSTLLPIGLGVLIRYRYPRVADLLVKISLWSLLVTLVILFILTGTMLGPDLMAHIPASVYAIAVLMPLAGYALGYGLATVFKMPPHCRRTVSLETGCQNVQLCTAILKLTFPPELIGSMYMFPLLYALFQSAEAGLFVLVYKMYGRDSYKQDMLGEEEDTDISYKKLKEEEVADTSYGTVTTEEHNSIQMEPTQTEL</sequence>
<evidence type="ECO:0000256" key="6">
    <source>
        <dbReference type="ARBA" id="ARBA00022847"/>
    </source>
</evidence>